<evidence type="ECO:0000313" key="2">
    <source>
        <dbReference type="Proteomes" id="UP000544095"/>
    </source>
</evidence>
<dbReference type="Proteomes" id="UP000544095">
    <property type="component" value="Unassembled WGS sequence"/>
</dbReference>
<protein>
    <submittedName>
        <fullName evidence="1">Uncharacterized protein</fullName>
    </submittedName>
</protein>
<comment type="caution">
    <text evidence="1">The sequence shown here is derived from an EMBL/GenBank/DDBJ whole genome shotgun (WGS) entry which is preliminary data.</text>
</comment>
<dbReference type="EMBL" id="JAAOAR010000685">
    <property type="protein sequence ID" value="KAF5575311.1"/>
    <property type="molecule type" value="Genomic_DNA"/>
</dbReference>
<gene>
    <name evidence="1" type="ORF">FPANT_11395</name>
</gene>
<dbReference type="AlphaFoldDB" id="A0A8H5KN35"/>
<evidence type="ECO:0000313" key="1">
    <source>
        <dbReference type="EMBL" id="KAF5575311.1"/>
    </source>
</evidence>
<organism evidence="1 2">
    <name type="scientific">Fusarium pseudoanthophilum</name>
    <dbReference type="NCBI Taxonomy" id="48495"/>
    <lineage>
        <taxon>Eukaryota</taxon>
        <taxon>Fungi</taxon>
        <taxon>Dikarya</taxon>
        <taxon>Ascomycota</taxon>
        <taxon>Pezizomycotina</taxon>
        <taxon>Sordariomycetes</taxon>
        <taxon>Hypocreomycetidae</taxon>
        <taxon>Hypocreales</taxon>
        <taxon>Nectriaceae</taxon>
        <taxon>Fusarium</taxon>
        <taxon>Fusarium fujikuroi species complex</taxon>
    </lineage>
</organism>
<reference evidence="1 2" key="1">
    <citation type="submission" date="2020-05" db="EMBL/GenBank/DDBJ databases">
        <title>Identification and distribution of gene clusters putatively required for synthesis of sphingolipid metabolism inhibitors in phylogenetically diverse species of the filamentous fungus Fusarium.</title>
        <authorList>
            <person name="Kim H.-S."/>
            <person name="Busman M."/>
            <person name="Brown D.W."/>
            <person name="Divon H."/>
            <person name="Uhlig S."/>
            <person name="Proctor R.H."/>
        </authorList>
    </citation>
    <scope>NUCLEOTIDE SEQUENCE [LARGE SCALE GENOMIC DNA]</scope>
    <source>
        <strain evidence="1 2">NRRL 25211</strain>
    </source>
</reference>
<keyword evidence="2" id="KW-1185">Reference proteome</keyword>
<accession>A0A8H5KN35</accession>
<proteinExistence type="predicted"/>
<name>A0A8H5KN35_9HYPO</name>
<sequence>MSTTSNPNISSSNVAVPMKSDAFVLNIDVFDQDALIAPIIQPNYSLLRIQDFVLQNDTLAQVDVYNARPVNYTIPEVEAWVVESDTLQMIDDLEEDVDLQVDVSPFIGSTEQNAKHPGKTSINEQVEVFIGKKLTAASWSETTPPTPAVDLSLLNSSNHLFPDYQPHNSNVFSIIDNLTYYDSNNKHAGCLTDAVADYYVIGWHGGNSVDPFCQAVEAHQDILKYLPLEMRDPNLDAIQG</sequence>